<dbReference type="SUPFAM" id="SSF46785">
    <property type="entry name" value="Winged helix' DNA-binding domain"/>
    <property type="match status" value="1"/>
</dbReference>
<dbReference type="Proteomes" id="UP000262172">
    <property type="component" value="Unassembled WGS sequence"/>
</dbReference>
<feature type="compositionally biased region" description="Polar residues" evidence="4">
    <location>
        <begin position="160"/>
        <end position="169"/>
    </location>
</feature>
<dbReference type="PANTHER" id="PTHR33164">
    <property type="entry name" value="TRANSCRIPTIONAL REGULATOR, MARR FAMILY"/>
    <property type="match status" value="1"/>
</dbReference>
<dbReference type="PRINTS" id="PR00598">
    <property type="entry name" value="HTHMARR"/>
</dbReference>
<protein>
    <submittedName>
        <fullName evidence="6">MarR family transcriptional regulator</fullName>
    </submittedName>
</protein>
<evidence type="ECO:0000259" key="5">
    <source>
        <dbReference type="PROSITE" id="PS50995"/>
    </source>
</evidence>
<dbReference type="Pfam" id="PF12802">
    <property type="entry name" value="MarR_2"/>
    <property type="match status" value="1"/>
</dbReference>
<evidence type="ECO:0000256" key="1">
    <source>
        <dbReference type="ARBA" id="ARBA00023015"/>
    </source>
</evidence>
<evidence type="ECO:0000256" key="3">
    <source>
        <dbReference type="ARBA" id="ARBA00023163"/>
    </source>
</evidence>
<evidence type="ECO:0000313" key="6">
    <source>
        <dbReference type="EMBL" id="REJ08757.1"/>
    </source>
</evidence>
<dbReference type="PANTHER" id="PTHR33164:SF57">
    <property type="entry name" value="MARR-FAMILY TRANSCRIPTIONAL REGULATOR"/>
    <property type="match status" value="1"/>
</dbReference>
<dbReference type="InterPro" id="IPR000835">
    <property type="entry name" value="HTH_MarR-typ"/>
</dbReference>
<dbReference type="PROSITE" id="PS50995">
    <property type="entry name" value="HTH_MARR_2"/>
    <property type="match status" value="1"/>
</dbReference>
<dbReference type="GO" id="GO:0003677">
    <property type="term" value="F:DNA binding"/>
    <property type="evidence" value="ECO:0007669"/>
    <property type="project" value="UniProtKB-KW"/>
</dbReference>
<dbReference type="InterPro" id="IPR036388">
    <property type="entry name" value="WH-like_DNA-bd_sf"/>
</dbReference>
<dbReference type="AlphaFoldDB" id="A0A371NYH9"/>
<keyword evidence="2" id="KW-0238">DNA-binding</keyword>
<dbReference type="GO" id="GO:0006950">
    <property type="term" value="P:response to stress"/>
    <property type="evidence" value="ECO:0007669"/>
    <property type="project" value="TreeGrafter"/>
</dbReference>
<dbReference type="CDD" id="cd00090">
    <property type="entry name" value="HTH_ARSR"/>
    <property type="match status" value="1"/>
</dbReference>
<dbReference type="OrthoDB" id="5065656at2"/>
<dbReference type="RefSeq" id="WP_116240344.1">
    <property type="nucleotide sequence ID" value="NZ_QUAB01000005.1"/>
</dbReference>
<dbReference type="InterPro" id="IPR023187">
    <property type="entry name" value="Tscrpt_reg_MarR-type_CS"/>
</dbReference>
<organism evidence="6 7">
    <name type="scientific">Microbacterium bovistercoris</name>
    <dbReference type="NCBI Taxonomy" id="2293570"/>
    <lineage>
        <taxon>Bacteria</taxon>
        <taxon>Bacillati</taxon>
        <taxon>Actinomycetota</taxon>
        <taxon>Actinomycetes</taxon>
        <taxon>Micrococcales</taxon>
        <taxon>Microbacteriaceae</taxon>
        <taxon>Microbacterium</taxon>
    </lineage>
</organism>
<evidence type="ECO:0000256" key="2">
    <source>
        <dbReference type="ARBA" id="ARBA00023125"/>
    </source>
</evidence>
<sequence length="169" mass="17493">MSSPEQILLASLTHLMARWSSAGTQAAVAADAGVQVDPVDLPPLYMLGLEGPARASDLAAALRISRPTATKQLNRLAAAGYVERVPDPADRRASIVQLTAQGIEVHTRLVGQGIVMVSGALTGWSPAESAAFATQLERFVSALGASPSEREPAPDPARSASGSQNGEPE</sequence>
<dbReference type="Gene3D" id="1.10.10.10">
    <property type="entry name" value="Winged helix-like DNA-binding domain superfamily/Winged helix DNA-binding domain"/>
    <property type="match status" value="1"/>
</dbReference>
<evidence type="ECO:0000313" key="7">
    <source>
        <dbReference type="Proteomes" id="UP000262172"/>
    </source>
</evidence>
<keyword evidence="1" id="KW-0805">Transcription regulation</keyword>
<keyword evidence="3" id="KW-0804">Transcription</keyword>
<dbReference type="GO" id="GO:0003700">
    <property type="term" value="F:DNA-binding transcription factor activity"/>
    <property type="evidence" value="ECO:0007669"/>
    <property type="project" value="InterPro"/>
</dbReference>
<dbReference type="InterPro" id="IPR039422">
    <property type="entry name" value="MarR/SlyA-like"/>
</dbReference>
<dbReference type="EMBL" id="QUAB01000005">
    <property type="protein sequence ID" value="REJ08757.1"/>
    <property type="molecule type" value="Genomic_DNA"/>
</dbReference>
<feature type="domain" description="HTH marR-type" evidence="5">
    <location>
        <begin position="5"/>
        <end position="141"/>
    </location>
</feature>
<feature type="region of interest" description="Disordered" evidence="4">
    <location>
        <begin position="143"/>
        <end position="169"/>
    </location>
</feature>
<reference evidence="6 7" key="1">
    <citation type="submission" date="2018-08" db="EMBL/GenBank/DDBJ databases">
        <title>Isolation, diversity and antifungal activity of Actinobacteria from cow dung.</title>
        <authorList>
            <person name="Ling L."/>
        </authorList>
    </citation>
    <scope>NUCLEOTIDE SEQUENCE [LARGE SCALE GENOMIC DNA]</scope>
    <source>
        <strain evidence="6 7">NEAU-LLE</strain>
    </source>
</reference>
<evidence type="ECO:0000256" key="4">
    <source>
        <dbReference type="SAM" id="MobiDB-lite"/>
    </source>
</evidence>
<dbReference type="InterPro" id="IPR036390">
    <property type="entry name" value="WH_DNA-bd_sf"/>
</dbReference>
<dbReference type="PROSITE" id="PS01117">
    <property type="entry name" value="HTH_MARR_1"/>
    <property type="match status" value="1"/>
</dbReference>
<dbReference type="SMART" id="SM00347">
    <property type="entry name" value="HTH_MARR"/>
    <property type="match status" value="1"/>
</dbReference>
<proteinExistence type="predicted"/>
<accession>A0A371NYH9</accession>
<comment type="caution">
    <text evidence="6">The sequence shown here is derived from an EMBL/GenBank/DDBJ whole genome shotgun (WGS) entry which is preliminary data.</text>
</comment>
<dbReference type="InterPro" id="IPR011991">
    <property type="entry name" value="ArsR-like_HTH"/>
</dbReference>
<gene>
    <name evidence="6" type="ORF">DY023_00250</name>
</gene>
<name>A0A371NYH9_9MICO</name>
<keyword evidence="7" id="KW-1185">Reference proteome</keyword>